<comment type="caution">
    <text evidence="1">The sequence shown here is derived from an EMBL/GenBank/DDBJ whole genome shotgun (WGS) entry which is preliminary data.</text>
</comment>
<dbReference type="AlphaFoldDB" id="A0AAW0IQ99"/>
<name>A0AAW0IQ99_MYOGA</name>
<proteinExistence type="predicted"/>
<dbReference type="Proteomes" id="UP001488838">
    <property type="component" value="Unassembled WGS sequence"/>
</dbReference>
<evidence type="ECO:0000313" key="1">
    <source>
        <dbReference type="EMBL" id="KAK7816371.1"/>
    </source>
</evidence>
<dbReference type="EMBL" id="JBBHLL010000103">
    <property type="protein sequence ID" value="KAK7816371.1"/>
    <property type="molecule type" value="Genomic_DNA"/>
</dbReference>
<organism evidence="1 2">
    <name type="scientific">Myodes glareolus</name>
    <name type="common">Bank vole</name>
    <name type="synonym">Clethrionomys glareolus</name>
    <dbReference type="NCBI Taxonomy" id="447135"/>
    <lineage>
        <taxon>Eukaryota</taxon>
        <taxon>Metazoa</taxon>
        <taxon>Chordata</taxon>
        <taxon>Craniata</taxon>
        <taxon>Vertebrata</taxon>
        <taxon>Euteleostomi</taxon>
        <taxon>Mammalia</taxon>
        <taxon>Eutheria</taxon>
        <taxon>Euarchontoglires</taxon>
        <taxon>Glires</taxon>
        <taxon>Rodentia</taxon>
        <taxon>Myomorpha</taxon>
        <taxon>Muroidea</taxon>
        <taxon>Cricetidae</taxon>
        <taxon>Arvicolinae</taxon>
        <taxon>Myodes</taxon>
    </lineage>
</organism>
<evidence type="ECO:0000313" key="2">
    <source>
        <dbReference type="Proteomes" id="UP001488838"/>
    </source>
</evidence>
<keyword evidence="2" id="KW-1185">Reference proteome</keyword>
<reference evidence="1 2" key="1">
    <citation type="journal article" date="2023" name="bioRxiv">
        <title>Conserved and derived expression patterns and positive selection on dental genes reveal complex evolutionary context of ever-growing rodent molars.</title>
        <authorList>
            <person name="Calamari Z.T."/>
            <person name="Song A."/>
            <person name="Cohen E."/>
            <person name="Akter M."/>
            <person name="Roy R.D."/>
            <person name="Hallikas O."/>
            <person name="Christensen M.M."/>
            <person name="Li P."/>
            <person name="Marangoni P."/>
            <person name="Jernvall J."/>
            <person name="Klein O.D."/>
        </authorList>
    </citation>
    <scope>NUCLEOTIDE SEQUENCE [LARGE SCALE GENOMIC DNA]</scope>
    <source>
        <strain evidence="1">V071</strain>
    </source>
</reference>
<protein>
    <submittedName>
        <fullName evidence="1">Uncharacterized protein</fullName>
    </submittedName>
</protein>
<gene>
    <name evidence="1" type="ORF">U0070_020886</name>
</gene>
<accession>A0AAW0IQ99</accession>
<sequence length="59" mass="6360">MLGSLAQAQESSECEVSLKGILHQPVDVCLPRGLLHRQSGKRSGSQQILLLELGKHIGL</sequence>